<accession>A0A8X7U9J8</accession>
<feature type="region of interest" description="Disordered" evidence="1">
    <location>
        <begin position="93"/>
        <end position="152"/>
    </location>
</feature>
<dbReference type="EMBL" id="JAAMPC010000013">
    <property type="protein sequence ID" value="KAG2270782.1"/>
    <property type="molecule type" value="Genomic_DNA"/>
</dbReference>
<gene>
    <name evidence="2" type="ORF">Bca52824_065337</name>
</gene>
<evidence type="ECO:0000313" key="2">
    <source>
        <dbReference type="EMBL" id="KAG2270782.1"/>
    </source>
</evidence>
<evidence type="ECO:0000313" key="3">
    <source>
        <dbReference type="Proteomes" id="UP000886595"/>
    </source>
</evidence>
<keyword evidence="3" id="KW-1185">Reference proteome</keyword>
<name>A0A8X7U9J8_BRACI</name>
<reference evidence="2 3" key="1">
    <citation type="submission" date="2020-02" db="EMBL/GenBank/DDBJ databases">
        <authorList>
            <person name="Ma Q."/>
            <person name="Huang Y."/>
            <person name="Song X."/>
            <person name="Pei D."/>
        </authorList>
    </citation>
    <scope>NUCLEOTIDE SEQUENCE [LARGE SCALE GENOMIC DNA]</scope>
    <source>
        <strain evidence="2">Sxm20200214</strain>
        <tissue evidence="2">Leaf</tissue>
    </source>
</reference>
<evidence type="ECO:0000256" key="1">
    <source>
        <dbReference type="SAM" id="MobiDB-lite"/>
    </source>
</evidence>
<sequence>MACMVLRRGFEFTVVSNIQKMKGALMEALKDYLSKASSSPGDDYVFLERHTGFLGARVSGASIPLRPFSSAAAYHKTHAREIIDGVIDDLNQQHNPARADDLVRCPSSRRNRNQATPDSQGVDKGKAPSASPPSSKPADKKADPPIPPNDDE</sequence>
<dbReference type="AlphaFoldDB" id="A0A8X7U9J8"/>
<comment type="caution">
    <text evidence="2">The sequence shown here is derived from an EMBL/GenBank/DDBJ whole genome shotgun (WGS) entry which is preliminary data.</text>
</comment>
<protein>
    <submittedName>
        <fullName evidence="2">Uncharacterized protein</fullName>
    </submittedName>
</protein>
<proteinExistence type="predicted"/>
<organism evidence="2 3">
    <name type="scientific">Brassica carinata</name>
    <name type="common">Ethiopian mustard</name>
    <name type="synonym">Abyssinian cabbage</name>
    <dbReference type="NCBI Taxonomy" id="52824"/>
    <lineage>
        <taxon>Eukaryota</taxon>
        <taxon>Viridiplantae</taxon>
        <taxon>Streptophyta</taxon>
        <taxon>Embryophyta</taxon>
        <taxon>Tracheophyta</taxon>
        <taxon>Spermatophyta</taxon>
        <taxon>Magnoliopsida</taxon>
        <taxon>eudicotyledons</taxon>
        <taxon>Gunneridae</taxon>
        <taxon>Pentapetalae</taxon>
        <taxon>rosids</taxon>
        <taxon>malvids</taxon>
        <taxon>Brassicales</taxon>
        <taxon>Brassicaceae</taxon>
        <taxon>Brassiceae</taxon>
        <taxon>Brassica</taxon>
    </lineage>
</organism>
<dbReference type="Proteomes" id="UP000886595">
    <property type="component" value="Unassembled WGS sequence"/>
</dbReference>